<dbReference type="Pfam" id="PF01872">
    <property type="entry name" value="RibD_C"/>
    <property type="match status" value="1"/>
</dbReference>
<evidence type="ECO:0000313" key="2">
    <source>
        <dbReference type="EMBL" id="ALI34396.1"/>
    </source>
</evidence>
<reference evidence="3" key="1">
    <citation type="submission" date="2015-10" db="EMBL/GenBank/DDBJ databases">
        <title>Niche specialization of a soil ammonia-oxidizing archaeon, Candidatus Nitrosocosmicus oleophilus.</title>
        <authorList>
            <person name="Jung M.-Y."/>
            <person name="Rhee S.-K."/>
        </authorList>
    </citation>
    <scope>NUCLEOTIDE SEQUENCE [LARGE SCALE GENOMIC DNA]</scope>
    <source>
        <strain evidence="3">MY3</strain>
    </source>
</reference>
<dbReference type="EMBL" id="CP012850">
    <property type="protein sequence ID" value="ALI34396.1"/>
    <property type="molecule type" value="Genomic_DNA"/>
</dbReference>
<dbReference type="PANTHER" id="PTHR38011">
    <property type="entry name" value="DIHYDROFOLATE REDUCTASE FAMILY PROTEIN (AFU_ORTHOLOGUE AFUA_8G06820)"/>
    <property type="match status" value="1"/>
</dbReference>
<dbReference type="Gene3D" id="3.40.430.10">
    <property type="entry name" value="Dihydrofolate Reductase, subunit A"/>
    <property type="match status" value="1"/>
</dbReference>
<accession>A0A654LVB6</accession>
<proteinExistence type="predicted"/>
<organism evidence="2 3">
    <name type="scientific">Candidatus Nitrosocosmicus oleophilus</name>
    <dbReference type="NCBI Taxonomy" id="1353260"/>
    <lineage>
        <taxon>Archaea</taxon>
        <taxon>Nitrososphaerota</taxon>
        <taxon>Nitrososphaeria</taxon>
        <taxon>Nitrososphaerales</taxon>
        <taxon>Nitrososphaeraceae</taxon>
        <taxon>Candidatus Nitrosocosmicus</taxon>
    </lineage>
</organism>
<dbReference type="RefSeq" id="WP_196817065.1">
    <property type="nucleotide sequence ID" value="NZ_CP012850.1"/>
</dbReference>
<dbReference type="Proteomes" id="UP000058925">
    <property type="component" value="Chromosome"/>
</dbReference>
<dbReference type="OrthoDB" id="7348at2157"/>
<name>A0A654LVB6_9ARCH</name>
<sequence length="197" mass="22581">MSDNNKAMRKLKLHVGMSIDGCIAGPNNEMDWIDFTWDEKFREYEDRLHEPVDTILLGRKMTDDFITTWSNFVKKPDDPWYPFAKKMIETPKIVFTKSLTKSEWPNTEIATGDLKEEITNLKSQEGGDIIVYGGASFDSSLIKENLIDEYYLFINPVAIGNGKTIFGDLKEVRKLSLVESIAFDSGTVLLHYEVKRN</sequence>
<dbReference type="SUPFAM" id="SSF53597">
    <property type="entry name" value="Dihydrofolate reductase-like"/>
    <property type="match status" value="1"/>
</dbReference>
<keyword evidence="3" id="KW-1185">Reference proteome</keyword>
<protein>
    <submittedName>
        <fullName evidence="2">5-amino-6-(5-phosphoribosylamino)uracil reductase</fullName>
    </submittedName>
</protein>
<dbReference type="AlphaFoldDB" id="A0A654LVB6"/>
<dbReference type="InterPro" id="IPR002734">
    <property type="entry name" value="RibDG_C"/>
</dbReference>
<dbReference type="GO" id="GO:0008703">
    <property type="term" value="F:5-amino-6-(5-phosphoribosylamino)uracil reductase activity"/>
    <property type="evidence" value="ECO:0007669"/>
    <property type="project" value="InterPro"/>
</dbReference>
<dbReference type="KEGG" id="taa:NMY3_00182"/>
<dbReference type="InterPro" id="IPR024072">
    <property type="entry name" value="DHFR-like_dom_sf"/>
</dbReference>
<evidence type="ECO:0000259" key="1">
    <source>
        <dbReference type="Pfam" id="PF01872"/>
    </source>
</evidence>
<dbReference type="GeneID" id="60420390"/>
<feature type="domain" description="Bacterial bifunctional deaminase-reductase C-terminal" evidence="1">
    <location>
        <begin position="10"/>
        <end position="189"/>
    </location>
</feature>
<gene>
    <name evidence="2" type="ORF">NMY3_00182</name>
</gene>
<dbReference type="InterPro" id="IPR050765">
    <property type="entry name" value="Riboflavin_Biosynth_HTPR"/>
</dbReference>
<dbReference type="PANTHER" id="PTHR38011:SF11">
    <property type="entry name" value="2,5-DIAMINO-6-RIBOSYLAMINO-4(3H)-PYRIMIDINONE 5'-PHOSPHATE REDUCTASE"/>
    <property type="match status" value="1"/>
</dbReference>
<dbReference type="GO" id="GO:0009231">
    <property type="term" value="P:riboflavin biosynthetic process"/>
    <property type="evidence" value="ECO:0007669"/>
    <property type="project" value="InterPro"/>
</dbReference>
<evidence type="ECO:0000313" key="3">
    <source>
        <dbReference type="Proteomes" id="UP000058925"/>
    </source>
</evidence>